<organism evidence="1 2">
    <name type="scientific">Pararhodobacter aggregans</name>
    <dbReference type="NCBI Taxonomy" id="404875"/>
    <lineage>
        <taxon>Bacteria</taxon>
        <taxon>Pseudomonadati</taxon>
        <taxon>Pseudomonadota</taxon>
        <taxon>Alphaproteobacteria</taxon>
        <taxon>Rhodobacterales</taxon>
        <taxon>Paracoccaceae</taxon>
        <taxon>Pararhodobacter</taxon>
    </lineage>
</organism>
<comment type="caution">
    <text evidence="1">The sequence shown here is derived from an EMBL/GenBank/DDBJ whole genome shotgun (WGS) entry which is preliminary data.</text>
</comment>
<sequence length="222" mass="23894">MMREADLYPPLKAHFEGRGLTVKGEIGAADLVAMGGPDPVIVEMKLKFSLTLYHQGIARLALSPQVYLAVLRPEGRQARRMLAENTALCRRLGMGLITVRGRDGFVEVLAEPGPYAPRGSKVKRARLEKEFTRRQGDPNAGGATRHGLVTGYRQDALRCAAYLAEYGAAKGAAVARDTGVPGATRIMADNHYGWFARVSTGVYGLTEAGRKGLADWDGALPG</sequence>
<dbReference type="EMBL" id="QDDR01000002">
    <property type="protein sequence ID" value="PVE48797.1"/>
    <property type="molecule type" value="Genomic_DNA"/>
</dbReference>
<dbReference type="Proteomes" id="UP000244810">
    <property type="component" value="Unassembled WGS sequence"/>
</dbReference>
<evidence type="ECO:0000313" key="2">
    <source>
        <dbReference type="Proteomes" id="UP000244810"/>
    </source>
</evidence>
<evidence type="ECO:0000313" key="1">
    <source>
        <dbReference type="EMBL" id="PVE48797.1"/>
    </source>
</evidence>
<dbReference type="OrthoDB" id="9795163at2"/>
<protein>
    <recommendedName>
        <fullName evidence="3">DUF2161 domain-containing phosphodiesterase</fullName>
    </recommendedName>
</protein>
<gene>
    <name evidence="1" type="ORF">DDE23_04645</name>
</gene>
<accession>A0A2T7UVP0</accession>
<dbReference type="RefSeq" id="WP_107750867.1">
    <property type="nucleotide sequence ID" value="NZ_QBKF01000002.1"/>
</dbReference>
<reference evidence="1 2" key="1">
    <citation type="journal article" date="2011" name="Syst. Appl. Microbiol.">
        <title>Defluviimonas denitrificans gen. nov., sp. nov., and Pararhodobacter aggregans gen. nov., sp. nov., non-phototrophic Rhodobacteraceae from the biofilter of a marine aquaculture.</title>
        <authorList>
            <person name="Foesel B.U."/>
            <person name="Drake H.L."/>
            <person name="Schramm A."/>
        </authorList>
    </citation>
    <scope>NUCLEOTIDE SEQUENCE [LARGE SCALE GENOMIC DNA]</scope>
    <source>
        <strain evidence="1 2">D1-19</strain>
    </source>
</reference>
<name>A0A2T7UVP0_9RHOB</name>
<proteinExistence type="predicted"/>
<dbReference type="Pfam" id="PF09929">
    <property type="entry name" value="DUF2161"/>
    <property type="match status" value="1"/>
</dbReference>
<evidence type="ECO:0008006" key="3">
    <source>
        <dbReference type="Google" id="ProtNLM"/>
    </source>
</evidence>
<dbReference type="InterPro" id="IPR018679">
    <property type="entry name" value="DUF2161"/>
</dbReference>
<keyword evidence="2" id="KW-1185">Reference proteome</keyword>
<dbReference type="AlphaFoldDB" id="A0A2T7UVP0"/>